<gene>
    <name evidence="1" type="ORF">O6H91_21G000900</name>
</gene>
<dbReference type="EMBL" id="CM055112">
    <property type="protein sequence ID" value="KAJ7516839.1"/>
    <property type="molecule type" value="Genomic_DNA"/>
</dbReference>
<proteinExistence type="predicted"/>
<evidence type="ECO:0000313" key="1">
    <source>
        <dbReference type="EMBL" id="KAJ7516839.1"/>
    </source>
</evidence>
<comment type="caution">
    <text evidence="1">The sequence shown here is derived from an EMBL/GenBank/DDBJ whole genome shotgun (WGS) entry which is preliminary data.</text>
</comment>
<accession>A0ACC2AGZ6</accession>
<protein>
    <submittedName>
        <fullName evidence="1">Uncharacterized protein</fullName>
    </submittedName>
</protein>
<keyword evidence="2" id="KW-1185">Reference proteome</keyword>
<evidence type="ECO:0000313" key="2">
    <source>
        <dbReference type="Proteomes" id="UP001162992"/>
    </source>
</evidence>
<reference evidence="2" key="1">
    <citation type="journal article" date="2024" name="Proc. Natl. Acad. Sci. U.S.A.">
        <title>Extraordinary preservation of gene collinearity over three hundred million years revealed in homosporous lycophytes.</title>
        <authorList>
            <person name="Li C."/>
            <person name="Wickell D."/>
            <person name="Kuo L.Y."/>
            <person name="Chen X."/>
            <person name="Nie B."/>
            <person name="Liao X."/>
            <person name="Peng D."/>
            <person name="Ji J."/>
            <person name="Jenkins J."/>
            <person name="Williams M."/>
            <person name="Shu S."/>
            <person name="Plott C."/>
            <person name="Barry K."/>
            <person name="Rajasekar S."/>
            <person name="Grimwood J."/>
            <person name="Han X."/>
            <person name="Sun S."/>
            <person name="Hou Z."/>
            <person name="He W."/>
            <person name="Dai G."/>
            <person name="Sun C."/>
            <person name="Schmutz J."/>
            <person name="Leebens-Mack J.H."/>
            <person name="Li F.W."/>
            <person name="Wang L."/>
        </authorList>
    </citation>
    <scope>NUCLEOTIDE SEQUENCE [LARGE SCALE GENOMIC DNA]</scope>
    <source>
        <strain evidence="2">cv. PW_Plant_1</strain>
    </source>
</reference>
<dbReference type="Proteomes" id="UP001162992">
    <property type="component" value="Chromosome 21"/>
</dbReference>
<organism evidence="1 2">
    <name type="scientific">Diphasiastrum complanatum</name>
    <name type="common">Issler's clubmoss</name>
    <name type="synonym">Lycopodium complanatum</name>
    <dbReference type="NCBI Taxonomy" id="34168"/>
    <lineage>
        <taxon>Eukaryota</taxon>
        <taxon>Viridiplantae</taxon>
        <taxon>Streptophyta</taxon>
        <taxon>Embryophyta</taxon>
        <taxon>Tracheophyta</taxon>
        <taxon>Lycopodiopsida</taxon>
        <taxon>Lycopodiales</taxon>
        <taxon>Lycopodiaceae</taxon>
        <taxon>Lycopodioideae</taxon>
        <taxon>Diphasiastrum</taxon>
    </lineage>
</organism>
<sequence>MESEQEAPISAKAQEQLQKLVRVCKTYSDAASLFPDHFISESGNLSPPLRRAAAQTVPMLQFYQEKRHLLAASPHPDRLIEKIEYLKDSGVHAIDPFLWLVSQILVDPDLKKLVARDGGIEVSTSDSIESKSTDGEALVEPLNPSHSGSEDYSNLSRPNKENDELSRPGTRGLATQIQNLVLTEATVNVKRSSHQNEKSFELPKPLIEGISYPATPQWNIERPFLTGQILHQDVSSQKKMSSRGGMSDRESRSNVENDRAIGLFAASVQELLVIDDLLFLMVGIEGKYIHVKQGRLKDTSMVFQMDSSMDLSLCELTKRVLPLCENYIIVSQFTETRSHFKYGLVNHAFAAALRAILQDYHAMVAQLEHQFRLARLSLQGLWFFCQPMMGAMQALSVVLRRASAKQLSGAAILNLLQSQAAAMAGDNAARSLLQKLAHAASAPYFRMLERWVYEGVIDDPYGEFFIDENKGLQKESLSQDYNATYWQQRYSLRHDIPGFLTSVAETILTTGKYLNAVRECGHTIRIPFSDDVKLTNAGARHQYLDRINIAYNFASAELLNLIINKFDLLARLRSVKHYFLLDQGDFLVHFMDIAKEELVKRPSAVSKEKLQSLLELALRTSVAAADPYHEDLTCNVERLSLVAQLQHILKDRAVFSEPNFLSELLKIDLSSLETASQGTAESLNGLETFTLDYKVRWPLSLVISRKALTKYQLIFRHLFHCKHVERQLCTTWQAHQATRGLGFVGTSMQRSYVLCQQMLHFMQSFEHYMTFEVLEPNWHIMGSKLQSSKSVDEVIQHHDFFLNDCLKKCMVLWPSILKKLEKLKDVCLQYARATQWLIPSLFVPQQNNHDPLSQNGNKSQDVKGFKGTNRLRNAKTQLTLVKTEDSNFKSVIGKMADDFKKELSELLLMLSTGSQTEPCLAHMAQSFQALGQV</sequence>
<name>A0ACC2AGZ6_DIPCM</name>